<organism evidence="3 4">
    <name type="scientific">Neobacillus pocheonensis</name>
    <dbReference type="NCBI Taxonomy" id="363869"/>
    <lineage>
        <taxon>Bacteria</taxon>
        <taxon>Bacillati</taxon>
        <taxon>Bacillota</taxon>
        <taxon>Bacilli</taxon>
        <taxon>Bacillales</taxon>
        <taxon>Bacillaceae</taxon>
        <taxon>Neobacillus</taxon>
    </lineage>
</organism>
<sequence>MYLNRLIIMYFLLISFAFLFPPSTAAAADVVAPTTLGNEFQGLDCELEFRFTSQGILAGVPVTPGVALPSTSTNMFNLLGTGFLLILGGIQFQLQ</sequence>
<dbReference type="EMBL" id="JAMQCR010000001">
    <property type="protein sequence ID" value="MCM2531912.1"/>
    <property type="molecule type" value="Genomic_DNA"/>
</dbReference>
<evidence type="ECO:0008006" key="5">
    <source>
        <dbReference type="Google" id="ProtNLM"/>
    </source>
</evidence>
<gene>
    <name evidence="3" type="ORF">NDK43_05315</name>
</gene>
<reference evidence="3 4" key="1">
    <citation type="submission" date="2022-06" db="EMBL/GenBank/DDBJ databases">
        <authorList>
            <person name="Jeon C.O."/>
        </authorList>
    </citation>
    <scope>NUCLEOTIDE SEQUENCE [LARGE SCALE GENOMIC DNA]</scope>
    <source>
        <strain evidence="3 4">KCTC 13943</strain>
    </source>
</reference>
<evidence type="ECO:0000313" key="4">
    <source>
        <dbReference type="Proteomes" id="UP001523262"/>
    </source>
</evidence>
<feature type="signal peptide" evidence="2">
    <location>
        <begin position="1"/>
        <end position="27"/>
    </location>
</feature>
<accession>A0ABT0W6G5</accession>
<keyword evidence="1" id="KW-0812">Transmembrane</keyword>
<keyword evidence="1" id="KW-1133">Transmembrane helix</keyword>
<evidence type="ECO:0000313" key="3">
    <source>
        <dbReference type="EMBL" id="MCM2531912.1"/>
    </source>
</evidence>
<name>A0ABT0W6G5_9BACI</name>
<keyword evidence="4" id="KW-1185">Reference proteome</keyword>
<dbReference type="Proteomes" id="UP001523262">
    <property type="component" value="Unassembled WGS sequence"/>
</dbReference>
<comment type="caution">
    <text evidence="3">The sequence shown here is derived from an EMBL/GenBank/DDBJ whole genome shotgun (WGS) entry which is preliminary data.</text>
</comment>
<proteinExistence type="predicted"/>
<keyword evidence="1" id="KW-0472">Membrane</keyword>
<keyword evidence="2" id="KW-0732">Signal</keyword>
<evidence type="ECO:0000256" key="2">
    <source>
        <dbReference type="SAM" id="SignalP"/>
    </source>
</evidence>
<protein>
    <recommendedName>
        <fullName evidence="5">LPXTG cell wall anchor domain-containing protein</fullName>
    </recommendedName>
</protein>
<feature type="transmembrane region" description="Helical" evidence="1">
    <location>
        <begin position="75"/>
        <end position="94"/>
    </location>
</feature>
<evidence type="ECO:0000256" key="1">
    <source>
        <dbReference type="SAM" id="Phobius"/>
    </source>
</evidence>
<feature type="chain" id="PRO_5046668516" description="LPXTG cell wall anchor domain-containing protein" evidence="2">
    <location>
        <begin position="28"/>
        <end position="95"/>
    </location>
</feature>